<gene>
    <name evidence="2" type="ORF">UA74_20985</name>
</gene>
<dbReference type="AlphaFoldDB" id="A0AAC9PTN3"/>
<accession>A0AAC9PTN3</accession>
<proteinExistence type="predicted"/>
<evidence type="ECO:0000313" key="3">
    <source>
        <dbReference type="Proteomes" id="UP000185511"/>
    </source>
</evidence>
<dbReference type="Pfam" id="PF04149">
    <property type="entry name" value="DUF397"/>
    <property type="match status" value="1"/>
</dbReference>
<organism evidence="2 3">
    <name type="scientific">Actinoalloteichus fjordicus</name>
    <dbReference type="NCBI Taxonomy" id="1612552"/>
    <lineage>
        <taxon>Bacteria</taxon>
        <taxon>Bacillati</taxon>
        <taxon>Actinomycetota</taxon>
        <taxon>Actinomycetes</taxon>
        <taxon>Pseudonocardiales</taxon>
        <taxon>Pseudonocardiaceae</taxon>
        <taxon>Actinoalloteichus</taxon>
    </lineage>
</organism>
<evidence type="ECO:0000313" key="2">
    <source>
        <dbReference type="EMBL" id="APU16222.1"/>
    </source>
</evidence>
<feature type="domain" description="DUF397" evidence="1">
    <location>
        <begin position="6"/>
        <end position="57"/>
    </location>
</feature>
<dbReference type="EMBL" id="CP016076">
    <property type="protein sequence ID" value="APU16222.1"/>
    <property type="molecule type" value="Genomic_DNA"/>
</dbReference>
<protein>
    <submittedName>
        <fullName evidence="2">DUF397 family protein</fullName>
    </submittedName>
</protein>
<reference evidence="3" key="1">
    <citation type="submission" date="2016-06" db="EMBL/GenBank/DDBJ databases">
        <title>Complete genome sequence of Actinoalloteichus fjordicus DSM 46855 (=ADI127-17), type strain of the new species Actinoalloteichus fjordicus.</title>
        <authorList>
            <person name="Ruckert C."/>
            <person name="Nouioui I."/>
            <person name="Willmese J."/>
            <person name="van Wezel G."/>
            <person name="Klenk H.-P."/>
            <person name="Kalinowski J."/>
            <person name="Zotchev S.B."/>
        </authorList>
    </citation>
    <scope>NUCLEOTIDE SEQUENCE [LARGE SCALE GENOMIC DNA]</scope>
    <source>
        <strain evidence="3">ADI127-7</strain>
    </source>
</reference>
<keyword evidence="3" id="KW-1185">Reference proteome</keyword>
<evidence type="ECO:0000259" key="1">
    <source>
        <dbReference type="Pfam" id="PF04149"/>
    </source>
</evidence>
<name>A0AAC9PTN3_9PSEU</name>
<dbReference type="KEGG" id="acad:UA74_20985"/>
<dbReference type="RefSeq" id="WP_075741800.1">
    <property type="nucleotide sequence ID" value="NZ_CP016076.1"/>
</dbReference>
<dbReference type="Proteomes" id="UP000185511">
    <property type="component" value="Chromosome"/>
</dbReference>
<dbReference type="InterPro" id="IPR007278">
    <property type="entry name" value="DUF397"/>
</dbReference>
<sequence length="63" mass="6762">MARLKHWRTSSRSGNGGQCVEIGHAPGLVGIRDTKNRDGGTLVVHQAAFDALLHTLKSGRAVR</sequence>